<dbReference type="EMBL" id="BQKI01000088">
    <property type="protein sequence ID" value="GJN35452.1"/>
    <property type="molecule type" value="Genomic_DNA"/>
</dbReference>
<dbReference type="Proteomes" id="UP001054889">
    <property type="component" value="Unassembled WGS sequence"/>
</dbReference>
<keyword evidence="2" id="KW-1185">Reference proteome</keyword>
<protein>
    <submittedName>
        <fullName evidence="1">Uncharacterized protein</fullName>
    </submittedName>
</protein>
<sequence length="98" mass="10836">MCRNSIKVLEHEGSEFFSHDSKATILHNFYTHLLGTVTPASWPFSLNSIYPMLAVTDGPLSAPFTREEIHHALFGMNLQSSPGPDGFGRFSTVPSGLW</sequence>
<proteinExistence type="predicted"/>
<accession>A0AAV5FKZ0</accession>
<organism evidence="1 2">
    <name type="scientific">Eleusine coracana subsp. coracana</name>
    <dbReference type="NCBI Taxonomy" id="191504"/>
    <lineage>
        <taxon>Eukaryota</taxon>
        <taxon>Viridiplantae</taxon>
        <taxon>Streptophyta</taxon>
        <taxon>Embryophyta</taxon>
        <taxon>Tracheophyta</taxon>
        <taxon>Spermatophyta</taxon>
        <taxon>Magnoliopsida</taxon>
        <taxon>Liliopsida</taxon>
        <taxon>Poales</taxon>
        <taxon>Poaceae</taxon>
        <taxon>PACMAD clade</taxon>
        <taxon>Chloridoideae</taxon>
        <taxon>Cynodonteae</taxon>
        <taxon>Eleusininae</taxon>
        <taxon>Eleusine</taxon>
    </lineage>
</organism>
<gene>
    <name evidence="1" type="primary">gb24231</name>
    <name evidence="1" type="ORF">PR202_gb24231</name>
</gene>
<name>A0AAV5FKZ0_ELECO</name>
<reference evidence="1" key="2">
    <citation type="submission" date="2021-12" db="EMBL/GenBank/DDBJ databases">
        <title>Resequencing data analysis of finger millet.</title>
        <authorList>
            <person name="Hatakeyama M."/>
            <person name="Aluri S."/>
            <person name="Balachadran M.T."/>
            <person name="Sivarajan S.R."/>
            <person name="Poveda L."/>
            <person name="Shimizu-Inatsugi R."/>
            <person name="Schlapbach R."/>
            <person name="Sreeman S.M."/>
            <person name="Shimizu K.K."/>
        </authorList>
    </citation>
    <scope>NUCLEOTIDE SEQUENCE</scope>
</reference>
<evidence type="ECO:0000313" key="1">
    <source>
        <dbReference type="EMBL" id="GJN35452.1"/>
    </source>
</evidence>
<comment type="caution">
    <text evidence="1">The sequence shown here is derived from an EMBL/GenBank/DDBJ whole genome shotgun (WGS) entry which is preliminary data.</text>
</comment>
<reference evidence="1" key="1">
    <citation type="journal article" date="2018" name="DNA Res.">
        <title>Multiple hybrid de novo genome assembly of finger millet, an orphan allotetraploid crop.</title>
        <authorList>
            <person name="Hatakeyama M."/>
            <person name="Aluri S."/>
            <person name="Balachadran M.T."/>
            <person name="Sivarajan S.R."/>
            <person name="Patrignani A."/>
            <person name="Gruter S."/>
            <person name="Poveda L."/>
            <person name="Shimizu-Inatsugi R."/>
            <person name="Baeten J."/>
            <person name="Francoijs K.J."/>
            <person name="Nataraja K.N."/>
            <person name="Reddy Y.A.N."/>
            <person name="Phadnis S."/>
            <person name="Ravikumar R.L."/>
            <person name="Schlapbach R."/>
            <person name="Sreeman S.M."/>
            <person name="Shimizu K.K."/>
        </authorList>
    </citation>
    <scope>NUCLEOTIDE SEQUENCE</scope>
</reference>
<evidence type="ECO:0000313" key="2">
    <source>
        <dbReference type="Proteomes" id="UP001054889"/>
    </source>
</evidence>
<dbReference type="AlphaFoldDB" id="A0AAV5FKZ0"/>